<gene>
    <name evidence="1" type="ORF">SBAD_LOCUS9580</name>
</gene>
<dbReference type="Proteomes" id="UP000270296">
    <property type="component" value="Unassembled WGS sequence"/>
</dbReference>
<protein>
    <submittedName>
        <fullName evidence="1 3">Uncharacterized protein</fullName>
    </submittedName>
</protein>
<reference evidence="3" key="1">
    <citation type="submission" date="2016-06" db="UniProtKB">
        <authorList>
            <consortium name="WormBaseParasite"/>
        </authorList>
    </citation>
    <scope>IDENTIFICATION</scope>
</reference>
<dbReference type="EMBL" id="UZAM01012895">
    <property type="protein sequence ID" value="VDP24064.1"/>
    <property type="molecule type" value="Genomic_DNA"/>
</dbReference>
<organism evidence="3">
    <name type="scientific">Soboliphyme baturini</name>
    <dbReference type="NCBI Taxonomy" id="241478"/>
    <lineage>
        <taxon>Eukaryota</taxon>
        <taxon>Metazoa</taxon>
        <taxon>Ecdysozoa</taxon>
        <taxon>Nematoda</taxon>
        <taxon>Enoplea</taxon>
        <taxon>Dorylaimia</taxon>
        <taxon>Dioctophymatida</taxon>
        <taxon>Dioctophymatoidea</taxon>
        <taxon>Soboliphymatidae</taxon>
        <taxon>Soboliphyme</taxon>
    </lineage>
</organism>
<evidence type="ECO:0000313" key="2">
    <source>
        <dbReference type="Proteomes" id="UP000270296"/>
    </source>
</evidence>
<sequence>MIVVCPCRPLQTLSSSLINQATQKMLQIGLFVAANSISHSKQVPKI</sequence>
<name>A0A183J132_9BILA</name>
<reference evidence="1 2" key="2">
    <citation type="submission" date="2018-11" db="EMBL/GenBank/DDBJ databases">
        <authorList>
            <consortium name="Pathogen Informatics"/>
        </authorList>
    </citation>
    <scope>NUCLEOTIDE SEQUENCE [LARGE SCALE GENOMIC DNA]</scope>
</reference>
<accession>A0A183J132</accession>
<dbReference type="WBParaSite" id="SBAD_0000992801-mRNA-1">
    <property type="protein sequence ID" value="SBAD_0000992801-mRNA-1"/>
    <property type="gene ID" value="SBAD_0000992801"/>
</dbReference>
<keyword evidence="2" id="KW-1185">Reference proteome</keyword>
<evidence type="ECO:0000313" key="3">
    <source>
        <dbReference type="WBParaSite" id="SBAD_0000992801-mRNA-1"/>
    </source>
</evidence>
<proteinExistence type="predicted"/>
<evidence type="ECO:0000313" key="1">
    <source>
        <dbReference type="EMBL" id="VDP24064.1"/>
    </source>
</evidence>
<dbReference type="AlphaFoldDB" id="A0A183J132"/>